<evidence type="ECO:0000259" key="2">
    <source>
        <dbReference type="Pfam" id="PF19917"/>
    </source>
</evidence>
<keyword evidence="4" id="KW-1185">Reference proteome</keyword>
<dbReference type="OrthoDB" id="780958at2"/>
<sequence length="832" mass="95024">MENLHDRTIAYFSAPKDYFWHWTEDGTVIEFAKGNTICFKEELIGLLSQEYATTPPLSVLLIILMIGKVDTQRPREGITPDVLKQELWRAMINPESWLYRSNPEDLTDDSNLLSSFVDLLYPLSRQYWHEDKRTILFNCLFEQIPLALANGSGKEMIAIFQKLPAEDYCAPRIDDNNWSNTQANTDLRIMSRILHKYPYTDVLEQELETRIKTPATPPPPLAPVEMPEALPLPPQAGEKDLLEELAEDDNTAYIALLTQRLMAAIHLPMHTNRAGDRTIGGVSDITNKGTIDKLLLSELANEDDVLMARLANNEALYLRREEIPDKLHTHRFILIDKSIKMWGTPHMLAVSTTLASIVDKKQQATITSYALAGDQCKTIDLTNKKDVVKSMHVLSPALRSANALLAFNELHTLSNDHEFFLITSEELFHETDFQHAFASLRPHNGFLVTIERDATVHLYRYLSGHRKLLSTARINLEPPPPRAKKQPLTHSFRGTPTMLDIPLFLEHVPFPLLLPARRNYGYNGIASKDHSGICITDQRQLVYWQNQHKGALEMMSLFPEAYMSVYNYGHDENNFFIQFRDRHTKAFIICHLDKKTRQLSSHPVTIKLIQETSIGKIFRTEFSINDKSFLFETANGIYSLNVYSRELTAAPPGLQRTQLDNIRSMTLMSTNVYSNSSAAYDMVSKIKHIAINDNGNFEVNRHELIFSQNKVEFIPVNGPAPEHNIISTMQKLKVKDLRQPLLRYHWPDGSEAWFDAVRHMLYLRSSNKALPEIALPVMVNIGISCWASNGDTCGHPYLRPEDAKVVEIMAFHQKYIRPFIHIIQKYVTAAAI</sequence>
<evidence type="ECO:0000313" key="4">
    <source>
        <dbReference type="Proteomes" id="UP000318815"/>
    </source>
</evidence>
<evidence type="ECO:0000259" key="1">
    <source>
        <dbReference type="Pfam" id="PF19915"/>
    </source>
</evidence>
<dbReference type="AlphaFoldDB" id="A0A5C6LP21"/>
<proteinExistence type="predicted"/>
<evidence type="ECO:0000313" key="3">
    <source>
        <dbReference type="EMBL" id="TWV98034.1"/>
    </source>
</evidence>
<dbReference type="EMBL" id="VOHS01000026">
    <property type="protein sequence ID" value="TWV98034.1"/>
    <property type="molecule type" value="Genomic_DNA"/>
</dbReference>
<dbReference type="Pfam" id="PF19917">
    <property type="entry name" value="bpX1"/>
    <property type="match status" value="1"/>
</dbReference>
<feature type="domain" description="MoxR-vWA-beta-propeller ternary system" evidence="1">
    <location>
        <begin position="34"/>
        <end position="205"/>
    </location>
</feature>
<dbReference type="Proteomes" id="UP000318815">
    <property type="component" value="Unassembled WGS sequence"/>
</dbReference>
<accession>A0A5C6LP21</accession>
<name>A0A5C6LP21_9BACT</name>
<dbReference type="InterPro" id="IPR045553">
    <property type="entry name" value="bpX1"/>
</dbReference>
<dbReference type="RefSeq" id="WP_146306910.1">
    <property type="nucleotide sequence ID" value="NZ_VOHS01000026.1"/>
</dbReference>
<gene>
    <name evidence="3" type="ORF">FEF09_20920</name>
</gene>
<organism evidence="3 4">
    <name type="scientific">Chitinophaga pinensis</name>
    <dbReference type="NCBI Taxonomy" id="79329"/>
    <lineage>
        <taxon>Bacteria</taxon>
        <taxon>Pseudomonadati</taxon>
        <taxon>Bacteroidota</taxon>
        <taxon>Chitinophagia</taxon>
        <taxon>Chitinophagales</taxon>
        <taxon>Chitinophagaceae</taxon>
        <taxon>Chitinophaga</taxon>
    </lineage>
</organism>
<dbReference type="Pfam" id="PF19915">
    <property type="entry name" value="bpX0"/>
    <property type="match status" value="1"/>
</dbReference>
<reference evidence="3 4" key="1">
    <citation type="submission" date="2019-08" db="EMBL/GenBank/DDBJ databases">
        <title>Whole genome sequencing of chitin degrading bacteria Chitinophaga pinensis YS16.</title>
        <authorList>
            <person name="Singh R.P."/>
            <person name="Manchanda G."/>
            <person name="Maurya I.K."/>
            <person name="Joshi N.K."/>
            <person name="Srivastava A.K."/>
        </authorList>
    </citation>
    <scope>NUCLEOTIDE SEQUENCE [LARGE SCALE GENOMIC DNA]</scope>
    <source>
        <strain evidence="3 4">YS-16</strain>
    </source>
</reference>
<feature type="domain" description="MoxR-vWA-beta-propeller ternary system" evidence="2">
    <location>
        <begin position="744"/>
        <end position="821"/>
    </location>
</feature>
<comment type="caution">
    <text evidence="3">The sequence shown here is derived from an EMBL/GenBank/DDBJ whole genome shotgun (WGS) entry which is preliminary data.</text>
</comment>
<protein>
    <submittedName>
        <fullName evidence="3">Uncharacterized protein</fullName>
    </submittedName>
</protein>
<dbReference type="InterPro" id="IPR045554">
    <property type="entry name" value="bpX0"/>
</dbReference>